<keyword evidence="2" id="KW-1185">Reference proteome</keyword>
<dbReference type="EMBL" id="CAJVPQ010008057">
    <property type="protein sequence ID" value="CAG8703268.1"/>
    <property type="molecule type" value="Genomic_DNA"/>
</dbReference>
<protein>
    <submittedName>
        <fullName evidence="1">5277_t:CDS:1</fullName>
    </submittedName>
</protein>
<gene>
    <name evidence="1" type="ORF">FCALED_LOCUS13582</name>
</gene>
<evidence type="ECO:0000313" key="1">
    <source>
        <dbReference type="EMBL" id="CAG8703268.1"/>
    </source>
</evidence>
<evidence type="ECO:0000313" key="2">
    <source>
        <dbReference type="Proteomes" id="UP000789570"/>
    </source>
</evidence>
<sequence>STWHEDMIDELCASYLGKKYEEGSDLSENESDQKQNKKEKIIQLKLV</sequence>
<comment type="caution">
    <text evidence="1">The sequence shown here is derived from an EMBL/GenBank/DDBJ whole genome shotgun (WGS) entry which is preliminary data.</text>
</comment>
<dbReference type="Proteomes" id="UP000789570">
    <property type="component" value="Unassembled WGS sequence"/>
</dbReference>
<proteinExistence type="predicted"/>
<reference evidence="1" key="1">
    <citation type="submission" date="2021-06" db="EMBL/GenBank/DDBJ databases">
        <authorList>
            <person name="Kallberg Y."/>
            <person name="Tangrot J."/>
            <person name="Rosling A."/>
        </authorList>
    </citation>
    <scope>NUCLEOTIDE SEQUENCE</scope>
    <source>
        <strain evidence="1">UK204</strain>
    </source>
</reference>
<name>A0A9N9HSL1_9GLOM</name>
<feature type="non-terminal residue" evidence="1">
    <location>
        <position position="1"/>
    </location>
</feature>
<dbReference type="AlphaFoldDB" id="A0A9N9HSL1"/>
<dbReference type="OrthoDB" id="5783963at2759"/>
<accession>A0A9N9HSL1</accession>
<organism evidence="1 2">
    <name type="scientific">Funneliformis caledonium</name>
    <dbReference type="NCBI Taxonomy" id="1117310"/>
    <lineage>
        <taxon>Eukaryota</taxon>
        <taxon>Fungi</taxon>
        <taxon>Fungi incertae sedis</taxon>
        <taxon>Mucoromycota</taxon>
        <taxon>Glomeromycotina</taxon>
        <taxon>Glomeromycetes</taxon>
        <taxon>Glomerales</taxon>
        <taxon>Glomeraceae</taxon>
        <taxon>Funneliformis</taxon>
    </lineage>
</organism>